<gene>
    <name evidence="1" type="ORF">BLS_006560</name>
</gene>
<accession>A0A8H3UAX5</accession>
<dbReference type="EMBL" id="WNWQ01000487">
    <property type="protein sequence ID" value="KAE9967112.1"/>
    <property type="molecule type" value="Genomic_DNA"/>
</dbReference>
<name>A0A8H3UAX5_VENIN</name>
<dbReference type="AlphaFoldDB" id="A0A8H3UAX5"/>
<reference evidence="1 2" key="1">
    <citation type="submission" date="2019-11" db="EMBL/GenBank/DDBJ databases">
        <title>Venturia inaequalis Genome Resource.</title>
        <authorList>
            <person name="Lichtner F.J."/>
        </authorList>
    </citation>
    <scope>NUCLEOTIDE SEQUENCE [LARGE SCALE GENOMIC DNA]</scope>
    <source>
        <strain evidence="1">Bline_iso_100314</strain>
    </source>
</reference>
<proteinExistence type="predicted"/>
<evidence type="ECO:0000313" key="1">
    <source>
        <dbReference type="EMBL" id="KAE9967112.1"/>
    </source>
</evidence>
<evidence type="ECO:0000313" key="2">
    <source>
        <dbReference type="Proteomes" id="UP000433883"/>
    </source>
</evidence>
<comment type="caution">
    <text evidence="1">The sequence shown here is derived from an EMBL/GenBank/DDBJ whole genome shotgun (WGS) entry which is preliminary data.</text>
</comment>
<organism evidence="1 2">
    <name type="scientific">Venturia inaequalis</name>
    <name type="common">Apple scab fungus</name>
    <dbReference type="NCBI Taxonomy" id="5025"/>
    <lineage>
        <taxon>Eukaryota</taxon>
        <taxon>Fungi</taxon>
        <taxon>Dikarya</taxon>
        <taxon>Ascomycota</taxon>
        <taxon>Pezizomycotina</taxon>
        <taxon>Dothideomycetes</taxon>
        <taxon>Pleosporomycetidae</taxon>
        <taxon>Venturiales</taxon>
        <taxon>Venturiaceae</taxon>
        <taxon>Venturia</taxon>
    </lineage>
</organism>
<sequence length="321" mass="36514">MLLLSYRIIRWLFMLLVLVLILSISFVSRSRQEHGDNAHYLNIKNSQVQRPDVRGRHHDENPIALEGPRARKDSLKHTIDSKTLPHHFRHLHKRAVNPQVWSEYVCKGEKLLALMAMSTEQATASLGFASESTFTNYADLDTNGWSLYDRSANFDLRNLNIGNVFNDLQLDGMSGGPLDLRFKNRVAAWSQDEKYTVNGVEQNPSNAQYINTFNPTQGLIGAWSNYGPAYQLRNYPTAVLPSLKQWSDVAFLEWKNQLEMARMTSTSDARIPAPRMILRINMMNVETLNLIDQILRNLPAAERPLGPAAWAPETEGLLLRA</sequence>
<protein>
    <submittedName>
        <fullName evidence="1">Uncharacterized protein</fullName>
    </submittedName>
</protein>
<dbReference type="Proteomes" id="UP000433883">
    <property type="component" value="Unassembled WGS sequence"/>
</dbReference>